<organism evidence="1 2">
    <name type="scientific">Paraglaciecola algarum</name>
    <dbReference type="NCBI Taxonomy" id="3050085"/>
    <lineage>
        <taxon>Bacteria</taxon>
        <taxon>Pseudomonadati</taxon>
        <taxon>Pseudomonadota</taxon>
        <taxon>Gammaproteobacteria</taxon>
        <taxon>Alteromonadales</taxon>
        <taxon>Alteromonadaceae</taxon>
        <taxon>Paraglaciecola</taxon>
    </lineage>
</organism>
<dbReference type="Pfam" id="PF11102">
    <property type="entry name" value="YjbF"/>
    <property type="match status" value="1"/>
</dbReference>
<dbReference type="EMBL" id="JAKGAS010000004">
    <property type="protein sequence ID" value="MCF2948424.1"/>
    <property type="molecule type" value="Genomic_DNA"/>
</dbReference>
<evidence type="ECO:0000313" key="1">
    <source>
        <dbReference type="EMBL" id="MCF2948424.1"/>
    </source>
</evidence>
<keyword evidence="1" id="KW-0449">Lipoprotein</keyword>
<keyword evidence="2" id="KW-1185">Reference proteome</keyword>
<dbReference type="InterPro" id="IPR021308">
    <property type="entry name" value="GfcB"/>
</dbReference>
<name>A0ABS9D6X6_9ALTE</name>
<proteinExistence type="predicted"/>
<accession>A0ABS9D6X6</accession>
<dbReference type="SUPFAM" id="SSF159270">
    <property type="entry name" value="YmcC-like"/>
    <property type="match status" value="1"/>
</dbReference>
<dbReference type="Proteomes" id="UP001521137">
    <property type="component" value="Unassembled WGS sequence"/>
</dbReference>
<dbReference type="RefSeq" id="WP_235312198.1">
    <property type="nucleotide sequence ID" value="NZ_JAKGAS010000004.1"/>
</dbReference>
<reference evidence="1 2" key="1">
    <citation type="submission" date="2022-01" db="EMBL/GenBank/DDBJ databases">
        <title>Paraglaciecola sp. G1-23.</title>
        <authorList>
            <person name="Jin M.S."/>
            <person name="Han D.M."/>
            <person name="Kim H.M."/>
            <person name="Jeon C.O."/>
        </authorList>
    </citation>
    <scope>NUCLEOTIDE SEQUENCE [LARGE SCALE GENOMIC DNA]</scope>
    <source>
        <strain evidence="1 2">G1-23</strain>
    </source>
</reference>
<dbReference type="Gene3D" id="2.40.360.10">
    <property type="entry name" value="YmcC-like"/>
    <property type="match status" value="1"/>
</dbReference>
<dbReference type="InterPro" id="IPR023373">
    <property type="entry name" value="YmcC_sf"/>
</dbReference>
<evidence type="ECO:0000313" key="2">
    <source>
        <dbReference type="Proteomes" id="UP001521137"/>
    </source>
</evidence>
<protein>
    <submittedName>
        <fullName evidence="1">YjbF family lipoprotein</fullName>
    </submittedName>
</protein>
<gene>
    <name evidence="1" type="ORF">L0668_09925</name>
</gene>
<sequence length="230" mass="26298">MNHQISILLILALLSLTSCSGTYRAYQQTLKLAFKDTPNVVLSIDEIKQSKVDLALIKRGSRPTSTLALAYLEDRQHKWVSADNVMLIMEKGRIVRTLGLDENLLFLSNTAQDPLKNTPLSMTELSIWSRISDWSGDEYGYVIESKFSFKTEERLEELSLKIDTIKYVEDAKFTAPSRFIQINNTWQNTFWFEKNTGTLIKSIQTLAPSTEPIELVYLSRIARLQTKNAK</sequence>
<comment type="caution">
    <text evidence="1">The sequence shown here is derived from an EMBL/GenBank/DDBJ whole genome shotgun (WGS) entry which is preliminary data.</text>
</comment>